<evidence type="ECO:0000313" key="1">
    <source>
        <dbReference type="EMBL" id="GFD46458.1"/>
    </source>
</evidence>
<feature type="non-terminal residue" evidence="1">
    <location>
        <position position="76"/>
    </location>
</feature>
<name>A0A699WL33_TANCI</name>
<comment type="caution">
    <text evidence="1">The sequence shown here is derived from an EMBL/GenBank/DDBJ whole genome shotgun (WGS) entry which is preliminary data.</text>
</comment>
<gene>
    <name evidence="1" type="ORF">Tci_918427</name>
</gene>
<sequence length="76" mass="8672">MKCVLHSFVAENDLDQDMIYEDFDQVYQMEMEELDLKWQLAMLSLRINRDHAAKSAASVSDAAAEFAMMGISPQVQ</sequence>
<protein>
    <submittedName>
        <fullName evidence="1">Ribonuclease H-like domain, reverse transcriptase, RNA-dependent DNA polymerase</fullName>
    </submittedName>
</protein>
<dbReference type="EMBL" id="BKCJ011674489">
    <property type="protein sequence ID" value="GFD46458.1"/>
    <property type="molecule type" value="Genomic_DNA"/>
</dbReference>
<keyword evidence="1" id="KW-0548">Nucleotidyltransferase</keyword>
<dbReference type="GO" id="GO:0003964">
    <property type="term" value="F:RNA-directed DNA polymerase activity"/>
    <property type="evidence" value="ECO:0007669"/>
    <property type="project" value="UniProtKB-KW"/>
</dbReference>
<dbReference type="AlphaFoldDB" id="A0A699WL33"/>
<keyword evidence="1" id="KW-0808">Transferase</keyword>
<proteinExistence type="predicted"/>
<organism evidence="1">
    <name type="scientific">Tanacetum cinerariifolium</name>
    <name type="common">Dalmatian daisy</name>
    <name type="synonym">Chrysanthemum cinerariifolium</name>
    <dbReference type="NCBI Taxonomy" id="118510"/>
    <lineage>
        <taxon>Eukaryota</taxon>
        <taxon>Viridiplantae</taxon>
        <taxon>Streptophyta</taxon>
        <taxon>Embryophyta</taxon>
        <taxon>Tracheophyta</taxon>
        <taxon>Spermatophyta</taxon>
        <taxon>Magnoliopsida</taxon>
        <taxon>eudicotyledons</taxon>
        <taxon>Gunneridae</taxon>
        <taxon>Pentapetalae</taxon>
        <taxon>asterids</taxon>
        <taxon>campanulids</taxon>
        <taxon>Asterales</taxon>
        <taxon>Asteraceae</taxon>
        <taxon>Asteroideae</taxon>
        <taxon>Anthemideae</taxon>
        <taxon>Anthemidinae</taxon>
        <taxon>Tanacetum</taxon>
    </lineage>
</organism>
<reference evidence="1" key="1">
    <citation type="journal article" date="2019" name="Sci. Rep.">
        <title>Draft genome of Tanacetum cinerariifolium, the natural source of mosquito coil.</title>
        <authorList>
            <person name="Yamashiro T."/>
            <person name="Shiraishi A."/>
            <person name="Satake H."/>
            <person name="Nakayama K."/>
        </authorList>
    </citation>
    <scope>NUCLEOTIDE SEQUENCE</scope>
</reference>
<accession>A0A699WL33</accession>
<keyword evidence="1" id="KW-0695">RNA-directed DNA polymerase</keyword>